<comment type="cofactor">
    <cofactor evidence="1">
        <name>Zn(2+)</name>
        <dbReference type="ChEBI" id="CHEBI:29105"/>
    </cofactor>
</comment>
<keyword evidence="4" id="KW-0479">Metal-binding</keyword>
<keyword evidence="13" id="KW-1185">Reference proteome</keyword>
<evidence type="ECO:0000313" key="13">
    <source>
        <dbReference type="Proteomes" id="UP000518266"/>
    </source>
</evidence>
<keyword evidence="3" id="KW-0645">Protease</keyword>
<dbReference type="OrthoDB" id="5841748at2759"/>
<evidence type="ECO:0000256" key="7">
    <source>
        <dbReference type="ARBA" id="ARBA00023049"/>
    </source>
</evidence>
<gene>
    <name evidence="12" type="ORF">F7725_020874</name>
</gene>
<evidence type="ECO:0000256" key="8">
    <source>
        <dbReference type="ARBA" id="ARBA00023180"/>
    </source>
</evidence>
<dbReference type="PANTHER" id="PTHR10404:SF36">
    <property type="entry name" value="GLUTAMATE CARBOXYPEPTIDASE 2"/>
    <property type="match status" value="1"/>
</dbReference>
<dbReference type="InterPro" id="IPR036757">
    <property type="entry name" value="TFR-like_dimer_dom_sf"/>
</dbReference>
<dbReference type="FunFam" id="3.40.630.10:FF:000101">
    <property type="entry name" value="N-acetylated alpha-linked acidic dipeptidase like 1"/>
    <property type="match status" value="1"/>
</dbReference>
<evidence type="ECO:0000256" key="5">
    <source>
        <dbReference type="ARBA" id="ARBA00022801"/>
    </source>
</evidence>
<dbReference type="PANTHER" id="PTHR10404">
    <property type="entry name" value="N-ACETYLATED-ALPHA-LINKED ACIDIC DIPEPTIDASE"/>
    <property type="match status" value="1"/>
</dbReference>
<dbReference type="GO" id="GO:0006508">
    <property type="term" value="P:proteolysis"/>
    <property type="evidence" value="ECO:0007669"/>
    <property type="project" value="UniProtKB-KW"/>
</dbReference>
<dbReference type="GO" id="GO:0008237">
    <property type="term" value="F:metallopeptidase activity"/>
    <property type="evidence" value="ECO:0007669"/>
    <property type="project" value="UniProtKB-KW"/>
</dbReference>
<evidence type="ECO:0000256" key="3">
    <source>
        <dbReference type="ARBA" id="ARBA00022670"/>
    </source>
</evidence>
<keyword evidence="5" id="KW-0378">Hydrolase</keyword>
<evidence type="ECO:0000259" key="11">
    <source>
        <dbReference type="Pfam" id="PF04253"/>
    </source>
</evidence>
<dbReference type="Gene3D" id="3.40.630.10">
    <property type="entry name" value="Zn peptidases"/>
    <property type="match status" value="3"/>
</dbReference>
<evidence type="ECO:0000256" key="2">
    <source>
        <dbReference type="ARBA" id="ARBA00005634"/>
    </source>
</evidence>
<sequence length="811" mass="90767">MATQLRTDTTMMPSRAQQLPKLFHQSLGVAERAESLLHTSRSSPPHKRAALQPSQLFTGRGGVKQDQACGSYILCNLPDTESHLPLSLSHSISLSLCALPKQITPYLCERAVQLCRRVEACGTSCFKMRKEGRLTRWIGWTVVVAALLLLGFIIGWFAKPTRPNTPNDTVSGKYLREFLDEMRPEQIREHLRKFTRLPHLAGTEQNLKYAEQIMKEWKEYGLDSVEMVPYDVLLSYPNKTQPNYISIIDQLGSEVFNTSLAEPVPEGYEDVSNIVPPYSAFSPKGQPEGDLVYVNYGRTEDFFQLERDMGLNATGRIVIVRYGKIFRGNKVKNAMLAGAKGIIMFSDPADYWAAGVQPYPDGWNLPGGGAQRGNVLNLNGAGDPLTPGYPAKEYTYRLSLEDGVGLPKIPVHPIGFHDAINLLKNMGGPIPPNNWKGALNISYRIGPGFTDDFKRQKLRMNIHSNNQITRIYNVIGRIRGALEPDRYVILGGHRDAWVFGGIDPMSGAAVVHETVRSAGRLISKGMITPSCCRREQRAVAYINADSAIEGMYTLRVDCTPSLHTLVYDLTKQIASPEEGEEGVSLYESWHKRDNWTDNRDAPRISKLGSGSDFEAYFIRLGIAAGRARYTKNKKTERYSSYPVYHSVYETFEVVEKFYDPSFKRLRAVAQVRGGLIFQLADSQLLPLDVNQYADALGKYAESIAQLGHRHPEEMNTYRVSFDSLFSAVENFTVAARDFHERLQTLNKAEHVIFAPSSLNKYAGESFPGIYDALFDIQNSADKQKSWEEVKRQISIAAFTVHAAAMTLTPPA</sequence>
<evidence type="ECO:0000256" key="1">
    <source>
        <dbReference type="ARBA" id="ARBA00001947"/>
    </source>
</evidence>
<evidence type="ECO:0000256" key="4">
    <source>
        <dbReference type="ARBA" id="ARBA00022723"/>
    </source>
</evidence>
<accession>A0A7J5YEF1</accession>
<dbReference type="CDD" id="cd02121">
    <property type="entry name" value="PA_GCPII_like"/>
    <property type="match status" value="1"/>
</dbReference>
<dbReference type="Pfam" id="PF04253">
    <property type="entry name" value="TFR_dimer"/>
    <property type="match status" value="1"/>
</dbReference>
<keyword evidence="9" id="KW-1133">Transmembrane helix</keyword>
<evidence type="ECO:0000313" key="12">
    <source>
        <dbReference type="EMBL" id="KAF3847846.1"/>
    </source>
</evidence>
<dbReference type="Proteomes" id="UP000518266">
    <property type="component" value="Unassembled WGS sequence"/>
</dbReference>
<dbReference type="Pfam" id="PF02225">
    <property type="entry name" value="PA"/>
    <property type="match status" value="1"/>
</dbReference>
<keyword evidence="7" id="KW-0482">Metalloprotease</keyword>
<dbReference type="InterPro" id="IPR046450">
    <property type="entry name" value="PA_dom_sf"/>
</dbReference>
<evidence type="ECO:0000259" key="10">
    <source>
        <dbReference type="Pfam" id="PF02225"/>
    </source>
</evidence>
<dbReference type="SUPFAM" id="SSF52025">
    <property type="entry name" value="PA domain"/>
    <property type="match status" value="1"/>
</dbReference>
<feature type="domain" description="PA" evidence="10">
    <location>
        <begin position="288"/>
        <end position="376"/>
    </location>
</feature>
<reference evidence="12 13" key="1">
    <citation type="submission" date="2020-03" db="EMBL/GenBank/DDBJ databases">
        <title>Dissostichus mawsoni Genome sequencing and assembly.</title>
        <authorList>
            <person name="Park H."/>
        </authorList>
    </citation>
    <scope>NUCLEOTIDE SEQUENCE [LARGE SCALE GENOMIC DNA]</scope>
    <source>
        <strain evidence="12">DM0001</strain>
        <tissue evidence="12">Muscle</tissue>
    </source>
</reference>
<dbReference type="AlphaFoldDB" id="A0A7J5YEF1"/>
<feature type="domain" description="Transferrin receptor-like dimerisation" evidence="11">
    <location>
        <begin position="749"/>
        <end position="807"/>
    </location>
</feature>
<organism evidence="12 13">
    <name type="scientific">Dissostichus mawsoni</name>
    <name type="common">Antarctic cod</name>
    <dbReference type="NCBI Taxonomy" id="36200"/>
    <lineage>
        <taxon>Eukaryota</taxon>
        <taxon>Metazoa</taxon>
        <taxon>Chordata</taxon>
        <taxon>Craniata</taxon>
        <taxon>Vertebrata</taxon>
        <taxon>Euteleostomi</taxon>
        <taxon>Actinopterygii</taxon>
        <taxon>Neopterygii</taxon>
        <taxon>Teleostei</taxon>
        <taxon>Neoteleostei</taxon>
        <taxon>Acanthomorphata</taxon>
        <taxon>Eupercaria</taxon>
        <taxon>Perciformes</taxon>
        <taxon>Notothenioidei</taxon>
        <taxon>Nototheniidae</taxon>
        <taxon>Dissostichus</taxon>
    </lineage>
</organism>
<keyword evidence="8" id="KW-0325">Glycoprotein</keyword>
<keyword evidence="6" id="KW-0862">Zinc</keyword>
<evidence type="ECO:0000256" key="9">
    <source>
        <dbReference type="SAM" id="Phobius"/>
    </source>
</evidence>
<dbReference type="GO" id="GO:0046872">
    <property type="term" value="F:metal ion binding"/>
    <property type="evidence" value="ECO:0007669"/>
    <property type="project" value="UniProtKB-KW"/>
</dbReference>
<dbReference type="InterPro" id="IPR003137">
    <property type="entry name" value="PA_domain"/>
</dbReference>
<keyword evidence="9" id="KW-0812">Transmembrane</keyword>
<evidence type="ECO:0000256" key="6">
    <source>
        <dbReference type="ARBA" id="ARBA00022833"/>
    </source>
</evidence>
<dbReference type="SUPFAM" id="SSF53187">
    <property type="entry name" value="Zn-dependent exopeptidases"/>
    <property type="match status" value="1"/>
</dbReference>
<comment type="similarity">
    <text evidence="2">Belongs to the peptidase M28 family. M28B subfamily.</text>
</comment>
<dbReference type="GO" id="GO:0004180">
    <property type="term" value="F:carboxypeptidase activity"/>
    <property type="evidence" value="ECO:0007669"/>
    <property type="project" value="TreeGrafter"/>
</dbReference>
<comment type="caution">
    <text evidence="12">The sequence shown here is derived from an EMBL/GenBank/DDBJ whole genome shotgun (WGS) entry which is preliminary data.</text>
</comment>
<evidence type="ECO:0008006" key="14">
    <source>
        <dbReference type="Google" id="ProtNLM"/>
    </source>
</evidence>
<proteinExistence type="inferred from homology"/>
<feature type="transmembrane region" description="Helical" evidence="9">
    <location>
        <begin position="137"/>
        <end position="158"/>
    </location>
</feature>
<dbReference type="FunFam" id="3.50.30.30:FF:000002">
    <property type="entry name" value="N-acetylated-alpha-linked acidic dipeptidase 2"/>
    <property type="match status" value="1"/>
</dbReference>
<dbReference type="SUPFAM" id="SSF47672">
    <property type="entry name" value="Transferrin receptor-like dimerisation domain"/>
    <property type="match status" value="1"/>
</dbReference>
<protein>
    <recommendedName>
        <fullName evidence="14">N-acetylated alpha-linked acidic dipeptidase 2</fullName>
    </recommendedName>
</protein>
<keyword evidence="9" id="KW-0472">Membrane</keyword>
<dbReference type="InterPro" id="IPR039373">
    <property type="entry name" value="Peptidase_M28B"/>
</dbReference>
<dbReference type="Gene3D" id="1.20.930.40">
    <property type="entry name" value="Transferrin receptor-like, dimerisation domain"/>
    <property type="match status" value="2"/>
</dbReference>
<name>A0A7J5YEF1_DISMA</name>
<dbReference type="Gene3D" id="3.50.30.30">
    <property type="match status" value="1"/>
</dbReference>
<dbReference type="InterPro" id="IPR007365">
    <property type="entry name" value="TFR-like_dimer_dom"/>
</dbReference>
<dbReference type="EMBL" id="JAAKFY010000013">
    <property type="protein sequence ID" value="KAF3847846.1"/>
    <property type="molecule type" value="Genomic_DNA"/>
</dbReference>